<reference evidence="2 5" key="2">
    <citation type="submission" date="2021-02" db="EMBL/GenBank/DDBJ databases">
        <title>The genome of Marinomonas foliarum JZW.</title>
        <authorList>
            <person name="Sun M."/>
        </authorList>
    </citation>
    <scope>NUCLEOTIDE SEQUENCE [LARGE SCALE GENOMIC DNA]</scope>
    <source>
        <strain evidence="2 5">JZW</strain>
    </source>
</reference>
<dbReference type="CDD" id="cd05151">
    <property type="entry name" value="ChoK-like"/>
    <property type="match status" value="1"/>
</dbReference>
<dbReference type="SUPFAM" id="SSF56112">
    <property type="entry name" value="Protein kinase-like (PK-like)"/>
    <property type="match status" value="1"/>
</dbReference>
<evidence type="ECO:0000313" key="3">
    <source>
        <dbReference type="EMBL" id="RCX07913.1"/>
    </source>
</evidence>
<reference evidence="3 4" key="1">
    <citation type="submission" date="2018-07" db="EMBL/GenBank/DDBJ databases">
        <title>Genomic Encyclopedia of Type Strains, Phase III (KMG-III): the genomes of soil and plant-associated and newly described type strains.</title>
        <authorList>
            <person name="Whitman W."/>
        </authorList>
    </citation>
    <scope>NUCLEOTIDE SEQUENCE [LARGE SCALE GENOMIC DNA]</scope>
    <source>
        <strain evidence="3 4">CECT 7731</strain>
    </source>
</reference>
<dbReference type="AlphaFoldDB" id="A0A369AFI7"/>
<dbReference type="EMBL" id="CP070273">
    <property type="protein sequence ID" value="QRV24993.1"/>
    <property type="molecule type" value="Genomic_DNA"/>
</dbReference>
<dbReference type="OrthoDB" id="179763at2"/>
<proteinExistence type="predicted"/>
<evidence type="ECO:0000259" key="1">
    <source>
        <dbReference type="Pfam" id="PF01636"/>
    </source>
</evidence>
<dbReference type="InterPro" id="IPR002575">
    <property type="entry name" value="Aminoglycoside_PTrfase"/>
</dbReference>
<keyword evidence="3" id="KW-0418">Kinase</keyword>
<evidence type="ECO:0000313" key="4">
    <source>
        <dbReference type="Proteomes" id="UP000253506"/>
    </source>
</evidence>
<dbReference type="Pfam" id="PF01636">
    <property type="entry name" value="APH"/>
    <property type="match status" value="1"/>
</dbReference>
<sequence>MTELSEYFANLACILPSCDKIKTTSLEEGFSNEAYLIDWGHSARLVLRVPFIDSDIFYINRVNEVETLKSAAILGLSPAVLWHDQKGAVACQFVAQPSLDWSVAHVDKDIARIAQALAISHQDLPITNHQYAVFDVIEHYLSGIYSYIENDAVLLNEYEYLKSIVSQLLQPNPLLKPALCHNDLNPKNILMDNEQLWFIDWEYCGVGDPLFDLAVVAKSHNLDERQTMLLLAEYDVDLPFTAALEAISEYKKAYAVREMAWLLLKHLVTPEDSISLAYYYEFKAMPSLNPFCA</sequence>
<dbReference type="EMBL" id="QPJQ01000003">
    <property type="protein sequence ID" value="RCX07913.1"/>
    <property type="molecule type" value="Genomic_DNA"/>
</dbReference>
<evidence type="ECO:0000313" key="5">
    <source>
        <dbReference type="Proteomes" id="UP000644167"/>
    </source>
</evidence>
<dbReference type="GO" id="GO:0005737">
    <property type="term" value="C:cytoplasm"/>
    <property type="evidence" value="ECO:0007669"/>
    <property type="project" value="TreeGrafter"/>
</dbReference>
<gene>
    <name evidence="3" type="ORF">DFP77_10313</name>
    <name evidence="2" type="ORF">JSY38_05515</name>
</gene>
<evidence type="ECO:0000313" key="2">
    <source>
        <dbReference type="EMBL" id="QRV24993.1"/>
    </source>
</evidence>
<name>A0A369AFI7_9GAMM</name>
<organism evidence="3 4">
    <name type="scientific">Marinomonas foliarum</name>
    <dbReference type="NCBI Taxonomy" id="491950"/>
    <lineage>
        <taxon>Bacteria</taxon>
        <taxon>Pseudomonadati</taxon>
        <taxon>Pseudomonadota</taxon>
        <taxon>Gammaproteobacteria</taxon>
        <taxon>Oceanospirillales</taxon>
        <taxon>Oceanospirillaceae</taxon>
        <taxon>Marinomonas</taxon>
    </lineage>
</organism>
<dbReference type="Proteomes" id="UP000253506">
    <property type="component" value="Unassembled WGS sequence"/>
</dbReference>
<dbReference type="PANTHER" id="PTHR22603:SF66">
    <property type="entry name" value="ETHANOLAMINE KINASE"/>
    <property type="match status" value="1"/>
</dbReference>
<dbReference type="PANTHER" id="PTHR22603">
    <property type="entry name" value="CHOLINE/ETHANOALAMINE KINASE"/>
    <property type="match status" value="1"/>
</dbReference>
<dbReference type="GO" id="GO:0004305">
    <property type="term" value="F:ethanolamine kinase activity"/>
    <property type="evidence" value="ECO:0007669"/>
    <property type="project" value="TreeGrafter"/>
</dbReference>
<keyword evidence="3" id="KW-0808">Transferase</keyword>
<dbReference type="Proteomes" id="UP000644167">
    <property type="component" value="Chromosome"/>
</dbReference>
<dbReference type="Gene3D" id="3.90.1200.10">
    <property type="match status" value="1"/>
</dbReference>
<dbReference type="InterPro" id="IPR011009">
    <property type="entry name" value="Kinase-like_dom_sf"/>
</dbReference>
<feature type="domain" description="Aminoglycoside phosphotransferase" evidence="1">
    <location>
        <begin position="24"/>
        <end position="234"/>
    </location>
</feature>
<accession>A0A369AFI7</accession>
<dbReference type="Gene3D" id="3.30.200.20">
    <property type="entry name" value="Phosphorylase Kinase, domain 1"/>
    <property type="match status" value="1"/>
</dbReference>
<protein>
    <submittedName>
        <fullName evidence="2">Phosphotransferase</fullName>
    </submittedName>
    <submittedName>
        <fullName evidence="3">Thiamine kinase-like enzyme</fullName>
    </submittedName>
</protein>
<dbReference type="RefSeq" id="WP_114410627.1">
    <property type="nucleotide sequence ID" value="NZ_CP070273.1"/>
</dbReference>
<keyword evidence="5" id="KW-1185">Reference proteome</keyword>
<dbReference type="GO" id="GO:0006646">
    <property type="term" value="P:phosphatidylethanolamine biosynthetic process"/>
    <property type="evidence" value="ECO:0007669"/>
    <property type="project" value="TreeGrafter"/>
</dbReference>